<sequence>MGTMSSLAALWPASALRATAGDLELRWIDDDLLVRLADLASRGIHADDAMPFTFPWTRGGPEQVARSVVTYQWGVRGAVGPERLTLELAVLLDGEPVGIQAASGSAYGVRRSVETGSWLGGEHQGRGRGRRMRVLMLHLMFAGLGAREVTSTAFADNPASCAVSERVGYELNGEELTVREGEAAVLRRYRITRERWAASVEEHRRLLGADVERHGVDGVRAQLALGEG</sequence>
<dbReference type="Gene3D" id="3.40.630.30">
    <property type="match status" value="1"/>
</dbReference>
<dbReference type="SUPFAM" id="SSF55729">
    <property type="entry name" value="Acyl-CoA N-acyltransferases (Nat)"/>
    <property type="match status" value="1"/>
</dbReference>
<dbReference type="InterPro" id="IPR000182">
    <property type="entry name" value="GNAT_dom"/>
</dbReference>
<dbReference type="AlphaFoldDB" id="A0A2U1ZTY3"/>
<reference evidence="2 3" key="1">
    <citation type="submission" date="2018-03" db="EMBL/GenBank/DDBJ databases">
        <title>Genome assembly of novel Miniimonas species PCH200.</title>
        <authorList>
            <person name="Thakur V."/>
            <person name="Kumar V."/>
            <person name="Singh D."/>
        </authorList>
    </citation>
    <scope>NUCLEOTIDE SEQUENCE [LARGE SCALE GENOMIC DNA]</scope>
    <source>
        <strain evidence="2 3">PCH200</strain>
    </source>
</reference>
<dbReference type="PANTHER" id="PTHR43441:SF11">
    <property type="entry name" value="RIBOSOMAL-PROTEIN-SERINE ACETYLTRANSFERASE"/>
    <property type="match status" value="1"/>
</dbReference>
<dbReference type="Proteomes" id="UP000245166">
    <property type="component" value="Unassembled WGS sequence"/>
</dbReference>
<dbReference type="InterPro" id="IPR016181">
    <property type="entry name" value="Acyl_CoA_acyltransferase"/>
</dbReference>
<accession>A0A2U1ZTY3</accession>
<dbReference type="InterPro" id="IPR051908">
    <property type="entry name" value="Ribosomal_N-acetyltransferase"/>
</dbReference>
<proteinExistence type="predicted"/>
<dbReference type="GO" id="GO:0008999">
    <property type="term" value="F:protein-N-terminal-alanine acetyltransferase activity"/>
    <property type="evidence" value="ECO:0007669"/>
    <property type="project" value="TreeGrafter"/>
</dbReference>
<organism evidence="2 3">
    <name type="scientific">Serinibacter arcticus</name>
    <dbReference type="NCBI Taxonomy" id="1655435"/>
    <lineage>
        <taxon>Bacteria</taxon>
        <taxon>Bacillati</taxon>
        <taxon>Actinomycetota</taxon>
        <taxon>Actinomycetes</taxon>
        <taxon>Micrococcales</taxon>
        <taxon>Beutenbergiaceae</taxon>
        <taxon>Serinibacter</taxon>
    </lineage>
</organism>
<dbReference type="PANTHER" id="PTHR43441">
    <property type="entry name" value="RIBOSOMAL-PROTEIN-SERINE ACETYLTRANSFERASE"/>
    <property type="match status" value="1"/>
</dbReference>
<comment type="caution">
    <text evidence="2">The sequence shown here is derived from an EMBL/GenBank/DDBJ whole genome shotgun (WGS) entry which is preliminary data.</text>
</comment>
<dbReference type="GO" id="GO:1990189">
    <property type="term" value="F:protein N-terminal-serine acetyltransferase activity"/>
    <property type="evidence" value="ECO:0007669"/>
    <property type="project" value="TreeGrafter"/>
</dbReference>
<feature type="domain" description="N-acetyltransferase" evidence="1">
    <location>
        <begin position="45"/>
        <end position="169"/>
    </location>
</feature>
<evidence type="ECO:0000259" key="1">
    <source>
        <dbReference type="Pfam" id="PF13302"/>
    </source>
</evidence>
<name>A0A2U1ZTY3_9MICO</name>
<dbReference type="GO" id="GO:0005737">
    <property type="term" value="C:cytoplasm"/>
    <property type="evidence" value="ECO:0007669"/>
    <property type="project" value="TreeGrafter"/>
</dbReference>
<evidence type="ECO:0000313" key="3">
    <source>
        <dbReference type="Proteomes" id="UP000245166"/>
    </source>
</evidence>
<dbReference type="EMBL" id="PYHR01000002">
    <property type="protein sequence ID" value="PWD50431.1"/>
    <property type="molecule type" value="Genomic_DNA"/>
</dbReference>
<gene>
    <name evidence="2" type="ORF">C8046_07000</name>
</gene>
<keyword evidence="3" id="KW-1185">Reference proteome</keyword>
<evidence type="ECO:0000313" key="2">
    <source>
        <dbReference type="EMBL" id="PWD50431.1"/>
    </source>
</evidence>
<dbReference type="Pfam" id="PF13302">
    <property type="entry name" value="Acetyltransf_3"/>
    <property type="match status" value="1"/>
</dbReference>
<protein>
    <submittedName>
        <fullName evidence="2">N-acetyltransferase</fullName>
    </submittedName>
</protein>
<dbReference type="OrthoDB" id="3466127at2"/>